<gene>
    <name evidence="1" type="ORF">GIB67_029991</name>
</gene>
<reference evidence="1 2" key="1">
    <citation type="journal article" date="2020" name="IScience">
        <title>Genome Sequencing of the Endangered Kingdonia uniflora (Circaeasteraceae, Ranunculales) Reveals Potential Mechanisms of Evolutionary Specialization.</title>
        <authorList>
            <person name="Sun Y."/>
            <person name="Deng T."/>
            <person name="Zhang A."/>
            <person name="Moore M.J."/>
            <person name="Landis J.B."/>
            <person name="Lin N."/>
            <person name="Zhang H."/>
            <person name="Zhang X."/>
            <person name="Huang J."/>
            <person name="Zhang X."/>
            <person name="Sun H."/>
            <person name="Wang H."/>
        </authorList>
    </citation>
    <scope>NUCLEOTIDE SEQUENCE [LARGE SCALE GENOMIC DNA]</scope>
    <source>
        <strain evidence="1">TB1705</strain>
        <tissue evidence="1">Leaf</tissue>
    </source>
</reference>
<protein>
    <submittedName>
        <fullName evidence="1">Uncharacterized protein</fullName>
    </submittedName>
</protein>
<dbReference type="EMBL" id="JACGCM010001188">
    <property type="protein sequence ID" value="KAF6159733.1"/>
    <property type="molecule type" value="Genomic_DNA"/>
</dbReference>
<sequence length="90" mass="10112">MDDAGLHWTDVDFTCLAKAWVTASIQTVGRTKGFTFYQKINIAFIRDLECPTGRSCGSAKTQWYPFNAQCVAYKGIVAQVRFRHDSGKTD</sequence>
<dbReference type="OrthoDB" id="674687at2759"/>
<name>A0A7J7MXW6_9MAGN</name>
<dbReference type="AlphaFoldDB" id="A0A7J7MXW6"/>
<organism evidence="1 2">
    <name type="scientific">Kingdonia uniflora</name>
    <dbReference type="NCBI Taxonomy" id="39325"/>
    <lineage>
        <taxon>Eukaryota</taxon>
        <taxon>Viridiplantae</taxon>
        <taxon>Streptophyta</taxon>
        <taxon>Embryophyta</taxon>
        <taxon>Tracheophyta</taxon>
        <taxon>Spermatophyta</taxon>
        <taxon>Magnoliopsida</taxon>
        <taxon>Ranunculales</taxon>
        <taxon>Circaeasteraceae</taxon>
        <taxon>Kingdonia</taxon>
    </lineage>
</organism>
<evidence type="ECO:0000313" key="2">
    <source>
        <dbReference type="Proteomes" id="UP000541444"/>
    </source>
</evidence>
<evidence type="ECO:0000313" key="1">
    <source>
        <dbReference type="EMBL" id="KAF6159733.1"/>
    </source>
</evidence>
<comment type="caution">
    <text evidence="1">The sequence shown here is derived from an EMBL/GenBank/DDBJ whole genome shotgun (WGS) entry which is preliminary data.</text>
</comment>
<accession>A0A7J7MXW6</accession>
<keyword evidence="2" id="KW-1185">Reference proteome</keyword>
<dbReference type="Proteomes" id="UP000541444">
    <property type="component" value="Unassembled WGS sequence"/>
</dbReference>
<proteinExistence type="predicted"/>